<evidence type="ECO:0000256" key="8">
    <source>
        <dbReference type="ARBA" id="ARBA00051651"/>
    </source>
</evidence>
<proteinExistence type="inferred from homology"/>
<evidence type="ECO:0000256" key="9">
    <source>
        <dbReference type="ARBA" id="ARBA00060838"/>
    </source>
</evidence>
<dbReference type="GO" id="GO:0046872">
    <property type="term" value="F:metal ion binding"/>
    <property type="evidence" value="ECO:0007669"/>
    <property type="project" value="UniProtKB-KW"/>
</dbReference>
<evidence type="ECO:0000256" key="13">
    <source>
        <dbReference type="RuleBase" id="RU003451"/>
    </source>
</evidence>
<dbReference type="InterPro" id="IPR002016">
    <property type="entry name" value="Haem_peroxidase"/>
</dbReference>
<dbReference type="Gene3D" id="1.10.420.10">
    <property type="entry name" value="Peroxidase, domain 2"/>
    <property type="match status" value="2"/>
</dbReference>
<dbReference type="PRINTS" id="PR00460">
    <property type="entry name" value="BPEROXIDASE"/>
</dbReference>
<dbReference type="OrthoDB" id="9759743at2"/>
<dbReference type="InterPro" id="IPR019793">
    <property type="entry name" value="Peroxidases_heam-ligand_BS"/>
</dbReference>
<gene>
    <name evidence="12 15" type="primary">katG</name>
    <name evidence="15" type="ORF">E1N52_02355</name>
</gene>
<dbReference type="InterPro" id="IPR000763">
    <property type="entry name" value="Catalase_peroxidase"/>
</dbReference>
<dbReference type="FunFam" id="1.10.520.10:FF:000002">
    <property type="entry name" value="Catalase-peroxidase"/>
    <property type="match status" value="1"/>
</dbReference>
<dbReference type="AlphaFoldDB" id="A0A4R5LKF6"/>
<evidence type="ECO:0000256" key="11">
    <source>
        <dbReference type="ARBA" id="ARBA00074141"/>
    </source>
</evidence>
<feature type="site" description="Transition state stabilizer" evidence="12">
    <location>
        <position position="88"/>
    </location>
</feature>
<dbReference type="GO" id="GO:0005829">
    <property type="term" value="C:cytosol"/>
    <property type="evidence" value="ECO:0007669"/>
    <property type="project" value="UniProtKB-ARBA"/>
</dbReference>
<comment type="PTM">
    <text evidence="12">Formation of the three residue Trp-Tyr-Met cross-link is important for the catalase, but not the peroxidase activity of the enzyme.</text>
</comment>
<comment type="similarity">
    <text evidence="9 12 13">Belongs to the peroxidase family. Peroxidase/catalase subfamily.</text>
</comment>
<keyword evidence="4 12" id="KW-0560">Oxidoreductase</keyword>
<dbReference type="PROSITE" id="PS50873">
    <property type="entry name" value="PEROXIDASE_4"/>
    <property type="match status" value="1"/>
</dbReference>
<dbReference type="PRINTS" id="PR00458">
    <property type="entry name" value="PEROXIDASE"/>
</dbReference>
<keyword evidence="3 12" id="KW-0479">Metal-binding</keyword>
<dbReference type="FunFam" id="1.10.420.10:FF:000004">
    <property type="entry name" value="Catalase-peroxidase"/>
    <property type="match status" value="1"/>
</dbReference>
<keyword evidence="1 12" id="KW-0575">Peroxidase</keyword>
<evidence type="ECO:0000256" key="3">
    <source>
        <dbReference type="ARBA" id="ARBA00022723"/>
    </source>
</evidence>
<dbReference type="PROSITE" id="PS00436">
    <property type="entry name" value="PEROXIDASE_2"/>
    <property type="match status" value="1"/>
</dbReference>
<evidence type="ECO:0000256" key="4">
    <source>
        <dbReference type="ARBA" id="ARBA00023002"/>
    </source>
</evidence>
<keyword evidence="5 12" id="KW-0408">Iron</keyword>
<dbReference type="InterPro" id="IPR019794">
    <property type="entry name" value="Peroxidases_AS"/>
</dbReference>
<dbReference type="Proteomes" id="UP000295606">
    <property type="component" value="Unassembled WGS sequence"/>
</dbReference>
<dbReference type="CDD" id="cd08200">
    <property type="entry name" value="catalase_peroxidase_2"/>
    <property type="match status" value="1"/>
</dbReference>
<feature type="domain" description="Plant heme peroxidase family profile" evidence="14">
    <location>
        <begin position="125"/>
        <end position="442"/>
    </location>
</feature>
<comment type="caution">
    <text evidence="15">The sequence shown here is derived from an EMBL/GenBank/DDBJ whole genome shotgun (WGS) entry which is preliminary data.</text>
</comment>
<dbReference type="EMBL" id="SMOD01000002">
    <property type="protein sequence ID" value="TDG10220.1"/>
    <property type="molecule type" value="Genomic_DNA"/>
</dbReference>
<evidence type="ECO:0000256" key="10">
    <source>
        <dbReference type="ARBA" id="ARBA00067012"/>
    </source>
</evidence>
<name>A0A4R5LKF6_9BURK</name>
<comment type="catalytic activity">
    <reaction evidence="7 12 13">
        <text>2 H2O2 = O2 + 2 H2O</text>
        <dbReference type="Rhea" id="RHEA:20309"/>
        <dbReference type="ChEBI" id="CHEBI:15377"/>
        <dbReference type="ChEBI" id="CHEBI:15379"/>
        <dbReference type="ChEBI" id="CHEBI:16240"/>
        <dbReference type="EC" id="1.11.1.21"/>
    </reaction>
</comment>
<dbReference type="NCBIfam" id="NF011635">
    <property type="entry name" value="PRK15061.1"/>
    <property type="match status" value="1"/>
</dbReference>
<evidence type="ECO:0000256" key="7">
    <source>
        <dbReference type="ARBA" id="ARBA00049145"/>
    </source>
</evidence>
<evidence type="ECO:0000256" key="12">
    <source>
        <dbReference type="HAMAP-Rule" id="MF_01961"/>
    </source>
</evidence>
<accession>A0A4R5LKF6</accession>
<organism evidence="15 16">
    <name type="scientific">Paraburkholderia guartelaensis</name>
    <dbReference type="NCBI Taxonomy" id="2546446"/>
    <lineage>
        <taxon>Bacteria</taxon>
        <taxon>Pseudomonadati</taxon>
        <taxon>Pseudomonadota</taxon>
        <taxon>Betaproteobacteria</taxon>
        <taxon>Burkholderiales</taxon>
        <taxon>Burkholderiaceae</taxon>
        <taxon>Paraburkholderia</taxon>
    </lineage>
</organism>
<keyword evidence="2 12" id="KW-0349">Heme</keyword>
<dbReference type="RefSeq" id="WP_133179836.1">
    <property type="nucleotide sequence ID" value="NZ_SMOD01000002.1"/>
</dbReference>
<dbReference type="PANTHER" id="PTHR30555">
    <property type="entry name" value="HYDROPEROXIDASE I, BIFUNCTIONAL CATALASE-PEROXIDASE"/>
    <property type="match status" value="1"/>
</dbReference>
<dbReference type="CDD" id="cd00649">
    <property type="entry name" value="catalase_peroxidase_1"/>
    <property type="match status" value="1"/>
</dbReference>
<evidence type="ECO:0000313" key="15">
    <source>
        <dbReference type="EMBL" id="TDG10220.1"/>
    </source>
</evidence>
<dbReference type="GO" id="GO:0070301">
    <property type="term" value="P:cellular response to hydrogen peroxide"/>
    <property type="evidence" value="ECO:0007669"/>
    <property type="project" value="TreeGrafter"/>
</dbReference>
<evidence type="ECO:0000313" key="16">
    <source>
        <dbReference type="Proteomes" id="UP000295606"/>
    </source>
</evidence>
<comment type="subunit">
    <text evidence="12">Homodimer or homotetramer.</text>
</comment>
<dbReference type="Pfam" id="PF00141">
    <property type="entry name" value="peroxidase"/>
    <property type="match status" value="2"/>
</dbReference>
<dbReference type="PANTHER" id="PTHR30555:SF0">
    <property type="entry name" value="CATALASE-PEROXIDASE"/>
    <property type="match status" value="1"/>
</dbReference>
<dbReference type="GO" id="GO:0020037">
    <property type="term" value="F:heme binding"/>
    <property type="evidence" value="ECO:0007669"/>
    <property type="project" value="InterPro"/>
</dbReference>
<dbReference type="GO" id="GO:0042744">
    <property type="term" value="P:hydrogen peroxide catabolic process"/>
    <property type="evidence" value="ECO:0007669"/>
    <property type="project" value="UniProtKB-KW"/>
</dbReference>
<evidence type="ECO:0000256" key="5">
    <source>
        <dbReference type="ARBA" id="ARBA00023004"/>
    </source>
</evidence>
<comment type="catalytic activity">
    <reaction evidence="8 12 13">
        <text>H2O2 + AH2 = A + 2 H2O</text>
        <dbReference type="Rhea" id="RHEA:30275"/>
        <dbReference type="ChEBI" id="CHEBI:13193"/>
        <dbReference type="ChEBI" id="CHEBI:15377"/>
        <dbReference type="ChEBI" id="CHEBI:16240"/>
        <dbReference type="ChEBI" id="CHEBI:17499"/>
        <dbReference type="EC" id="1.11.1.21"/>
    </reaction>
</comment>
<comment type="cofactor">
    <cofactor evidence="12">
        <name>heme b</name>
        <dbReference type="ChEBI" id="CHEBI:60344"/>
    </cofactor>
    <text evidence="12">Binds 1 heme b (iron(II)-protoporphyrin IX) group per dimer.</text>
</comment>
<feature type="binding site" description="axial binding residue" evidence="12">
    <location>
        <position position="285"/>
    </location>
    <ligand>
        <name>heme b</name>
        <dbReference type="ChEBI" id="CHEBI:60344"/>
    </ligand>
    <ligandPart>
        <name>Fe</name>
        <dbReference type="ChEBI" id="CHEBI:18248"/>
    </ligandPart>
</feature>
<dbReference type="InterPro" id="IPR010255">
    <property type="entry name" value="Haem_peroxidase_sf"/>
</dbReference>
<evidence type="ECO:0000259" key="14">
    <source>
        <dbReference type="PROSITE" id="PS50873"/>
    </source>
</evidence>
<feature type="cross-link" description="Tryptophyl-tyrosyl-methioninium (Tyr-Met) (with Trp-91)" evidence="12">
    <location>
        <begin position="244"/>
        <end position="270"/>
    </location>
</feature>
<dbReference type="FunFam" id="1.10.420.10:FF:000002">
    <property type="entry name" value="Catalase-peroxidase"/>
    <property type="match status" value="1"/>
</dbReference>
<dbReference type="NCBIfam" id="TIGR00198">
    <property type="entry name" value="cat_per_HPI"/>
    <property type="match status" value="1"/>
</dbReference>
<reference evidence="15 16" key="1">
    <citation type="submission" date="2019-03" db="EMBL/GenBank/DDBJ databases">
        <title>Paraburkholderia sp. isolated from native Mimosa gymnas in Guartela State Park, Brazil.</title>
        <authorList>
            <person name="Paulitsch F."/>
            <person name="Hungria M."/>
            <person name="Delamuta J.R.M."/>
            <person name="Ribeiro R.A."/>
            <person name="Dall'Agnol R."/>
            <person name="Silva J.S.B."/>
        </authorList>
    </citation>
    <scope>NUCLEOTIDE SEQUENCE [LARGE SCALE GENOMIC DNA]</scope>
    <source>
        <strain evidence="15 16">CNPSo 3008</strain>
    </source>
</reference>
<evidence type="ECO:0000256" key="1">
    <source>
        <dbReference type="ARBA" id="ARBA00022559"/>
    </source>
</evidence>
<sequence>MSTDATCTFTHAAGDGTNNLEWWPHRLRLDLLSQHSSRSNPLGPEFNYAAAFGKLDFAALKKDLAALMTDSQEWWPADFGHYGPFFIRMAWHGAGTYRTGDGRGGAGRGQQRFAPINSWPDNANLDKARRLLWPIKQKYGQNISWADLLILTGNVALETMGFKTFGYGAGRVDTWEPDDEVYWGSEKTWLGGDLRYGKGAAPRDDSKDGTVVADVAIHGEEATRTASGRHLEEPLAAVQMGLIYVNPERPEGNPDPVAAAHDVRETFARMAMDDEETVALIAGGHAFGKTHGAAPASHVGPEPEAASLEQLGLGWKNSFGTGNAADTITSGLEVTWTNTPTQWGMGFLMNLFGFEWELTKSPAGAHQWVAKNASATIPHAHDPSKKLLPTLLTTDLSLRFDPAYEKISRRFMENPDQFADAFARAWFKLTHRDMGPRARYLGPEVPAEELIWQDPIPAVDHELVDESDVAALKQKIADSGLTVAQLVSTAWASASVFRGSDKRGGANGARIRLAPQNDWAANQPAQLAQVLESLEAIQREFNSARSDGKKISLADLIVLAGGVGIERAAKDAGRDVTVPFAPGRMDASQEQTDVHAFAALEPFADGFRNFLKGPCSVPAEHLLIDKAQLLTLSAPEMTVLVGGLRVLNVHAGEEAHGVFTERPQTLTHDFFRNLLDMRTEWTSRSPTQDVFEGRDRKTGELKWTGTRVDLVFGSNAQLRALCEVYASDDGQEKFARDFVSAWVKVMNLDRFDLA</sequence>
<evidence type="ECO:0000256" key="2">
    <source>
        <dbReference type="ARBA" id="ARBA00022617"/>
    </source>
</evidence>
<dbReference type="EC" id="1.11.1.21" evidence="10 12"/>
<protein>
    <recommendedName>
        <fullName evidence="11 12">Catalase-peroxidase</fullName>
        <shortName evidence="12">CP</shortName>
        <ecNumber evidence="10 12">1.11.1.21</ecNumber>
    </recommendedName>
    <alternativeName>
        <fullName evidence="12">Peroxidase/catalase</fullName>
    </alternativeName>
</protein>
<dbReference type="PROSITE" id="PS00435">
    <property type="entry name" value="PEROXIDASE_1"/>
    <property type="match status" value="1"/>
</dbReference>
<keyword evidence="6 12" id="KW-0376">Hydrogen peroxide</keyword>
<dbReference type="HAMAP" id="MF_01961">
    <property type="entry name" value="Catal_peroxid"/>
    <property type="match status" value="1"/>
</dbReference>
<comment type="caution">
    <text evidence="12">Lacks conserved residue(s) required for the propagation of feature annotation.</text>
</comment>
<dbReference type="SUPFAM" id="SSF48113">
    <property type="entry name" value="Heme-dependent peroxidases"/>
    <property type="match status" value="2"/>
</dbReference>
<comment type="function">
    <text evidence="12">Bifunctional enzyme with both catalase and broad-spectrum peroxidase activity.</text>
</comment>
<evidence type="ECO:0000256" key="6">
    <source>
        <dbReference type="ARBA" id="ARBA00023324"/>
    </source>
</evidence>
<feature type="active site" description="Proton acceptor" evidence="12">
    <location>
        <position position="92"/>
    </location>
</feature>
<dbReference type="GO" id="GO:0004096">
    <property type="term" value="F:catalase activity"/>
    <property type="evidence" value="ECO:0007669"/>
    <property type="project" value="UniProtKB-UniRule"/>
</dbReference>
<dbReference type="Gene3D" id="1.10.520.10">
    <property type="match status" value="2"/>
</dbReference>